<dbReference type="PROSITE" id="PS50082">
    <property type="entry name" value="WD_REPEATS_2"/>
    <property type="match status" value="14"/>
</dbReference>
<accession>A0A4S8L8B4</accession>
<dbReference type="Gene3D" id="2.130.10.10">
    <property type="entry name" value="YVTN repeat-like/Quinoprotein amine dehydrogenase"/>
    <property type="match status" value="7"/>
</dbReference>
<protein>
    <submittedName>
        <fullName evidence="5">WD40 repeat-like protein</fullName>
    </submittedName>
</protein>
<feature type="repeat" description="WD" evidence="3">
    <location>
        <begin position="550"/>
        <end position="591"/>
    </location>
</feature>
<name>A0A4S8L8B4_DENBC</name>
<dbReference type="CDD" id="cd00200">
    <property type="entry name" value="WD40"/>
    <property type="match status" value="2"/>
</dbReference>
<dbReference type="GO" id="GO:1990234">
    <property type="term" value="C:transferase complex"/>
    <property type="evidence" value="ECO:0007669"/>
    <property type="project" value="UniProtKB-ARBA"/>
</dbReference>
<dbReference type="InterPro" id="IPR036322">
    <property type="entry name" value="WD40_repeat_dom_sf"/>
</dbReference>
<dbReference type="PANTHER" id="PTHR22847:SF637">
    <property type="entry name" value="WD REPEAT DOMAIN 5B"/>
    <property type="match status" value="1"/>
</dbReference>
<dbReference type="InterPro" id="IPR027417">
    <property type="entry name" value="P-loop_NTPase"/>
</dbReference>
<feature type="repeat" description="WD" evidence="3">
    <location>
        <begin position="850"/>
        <end position="891"/>
    </location>
</feature>
<dbReference type="Pfam" id="PF24883">
    <property type="entry name" value="NPHP3_N"/>
    <property type="match status" value="1"/>
</dbReference>
<dbReference type="PROSITE" id="PS00678">
    <property type="entry name" value="WD_REPEATS_1"/>
    <property type="match status" value="6"/>
</dbReference>
<gene>
    <name evidence="5" type="ORF">K435DRAFT_686529</name>
</gene>
<proteinExistence type="predicted"/>
<dbReference type="InterPro" id="IPR001680">
    <property type="entry name" value="WD40_rpt"/>
</dbReference>
<dbReference type="PRINTS" id="PR00320">
    <property type="entry name" value="GPROTEINBRPT"/>
</dbReference>
<dbReference type="GO" id="GO:0005634">
    <property type="term" value="C:nucleus"/>
    <property type="evidence" value="ECO:0007669"/>
    <property type="project" value="TreeGrafter"/>
</dbReference>
<feature type="repeat" description="WD" evidence="3">
    <location>
        <begin position="764"/>
        <end position="805"/>
    </location>
</feature>
<feature type="repeat" description="WD" evidence="3">
    <location>
        <begin position="893"/>
        <end position="934"/>
    </location>
</feature>
<evidence type="ECO:0000313" key="5">
    <source>
        <dbReference type="EMBL" id="THU84966.1"/>
    </source>
</evidence>
<dbReference type="Gene3D" id="3.40.50.300">
    <property type="entry name" value="P-loop containing nucleotide triphosphate hydrolases"/>
    <property type="match status" value="1"/>
</dbReference>
<dbReference type="InterPro" id="IPR015943">
    <property type="entry name" value="WD40/YVTN_repeat-like_dom_sf"/>
</dbReference>
<feature type="repeat" description="WD" evidence="3">
    <location>
        <begin position="936"/>
        <end position="977"/>
    </location>
</feature>
<dbReference type="InterPro" id="IPR056884">
    <property type="entry name" value="NPHP3-like_N"/>
</dbReference>
<evidence type="ECO:0000313" key="6">
    <source>
        <dbReference type="Proteomes" id="UP000297245"/>
    </source>
</evidence>
<keyword evidence="2" id="KW-0677">Repeat</keyword>
<evidence type="ECO:0000256" key="2">
    <source>
        <dbReference type="ARBA" id="ARBA00022737"/>
    </source>
</evidence>
<dbReference type="Proteomes" id="UP000297245">
    <property type="component" value="Unassembled WGS sequence"/>
</dbReference>
<dbReference type="SUPFAM" id="SSF50998">
    <property type="entry name" value="Quinoprotein alcohol dehydrogenase-like"/>
    <property type="match status" value="1"/>
</dbReference>
<evidence type="ECO:0000256" key="3">
    <source>
        <dbReference type="PROSITE-ProRule" id="PRU00221"/>
    </source>
</evidence>
<evidence type="ECO:0000256" key="1">
    <source>
        <dbReference type="ARBA" id="ARBA00022574"/>
    </source>
</evidence>
<feature type="repeat" description="WD" evidence="3">
    <location>
        <begin position="636"/>
        <end position="677"/>
    </location>
</feature>
<dbReference type="SUPFAM" id="SSF50978">
    <property type="entry name" value="WD40 repeat-like"/>
    <property type="match status" value="1"/>
</dbReference>
<feature type="repeat" description="WD" evidence="3">
    <location>
        <begin position="807"/>
        <end position="848"/>
    </location>
</feature>
<sequence>CTPGTREKILNDIDEWVNGTSLVNTLGYWLCGMAGTGKSTISKSVCDTIGNKNMLAATFFCSRQIPECRDHSKIIPTIAYQLAQFSLIFAKELVTTLQADPNKVFRPPSEQLDILLVEPWAKVVSTGIYSYTPVIIIDALDECENIESVLGTLIPAIQNQRMPGLKFLLTSRPEIYIYKHLDAPKPVPAGSQLQKMYLHNVEECLVQEDIAKYLFDKLQDLNIAQADMRKLVESSGKLFIYAATLVKYICDPDFLDLALSRVQKMTSIDSIPNRSQTQALDQLYSTILKNAIPERLTPDERKDYLAIIHTIITAGRPLTCRIISKLLGIEKEKVEATVSRMQSVFYVSNQLIYIFHASFADYITTEARSDIMHCNEIESHTLLSYASLNHMNNLRFNICDLPSSFLADKDVPGIEDKLKNISDTLDYACTYWGYHVARTNGNGGLMKALDKFVENKSVFWIEAMNLMKKLPVCHENIDCVLQWLMDKINLHNVMKMEHKMLRREAIHTWETTAAIRSISLSSDGKRLVSGDDVNIKLWDLISGKELDISIEGHDDHVNSVAFSPDGTRIVSGSSDRTIRLWDTETGAQIGEPLQGHNDYVNSVAFSPDGTRIVSGSSDRTIRLWDTETGAQIGEPLQGHNDYVNSVAFSPDGTRIASGSNDKTIRLWDTVTGAQIGESFQGHDNYVRSVAFSADGTRIVSGSDKTIRLWDTATGTQIGEPLLGHDHWVNSVAFSPDNTRIVSGSDDNTIRLWDTATGAQIGEPLQGHHNWVNSVAFSSDGTRVVSGSSDKTIRFWDTATGIQIGEPLQGHDYWVTSVAFSADGTRIVSGSYDNTISLWETVTRAQIGEPLQGHDEWVRSVALSADETRIVSGSADKTIRLWDTMTGAQIGEPLQGHSSWVNSVAFSADGTRIVSGSYDNTIRLWDTTTGAQIGEPLQGHDYWVTSVAFSADGTKIVSGSDDKTIRLWDTVTGAQIGENFQGHEHCVNSVAFSADGTRIISGSSDKTIRLWDAVTGAQLGEPLQGHDHWVNSVAFSPDGTRIVSGSSDRTIRLWDTATGAPIGEPLQGHGDWVRSVAFSADGTRIVSGSTDKTIRLWDTAKGAQIGEPVQGHDHYVTSVVFLGDGTRIVSGSSDKTIRLWHVAIDGQIQESLQDTLSDVYFSNTNWKLSEDGWIHFPNQYQGVFWIPKQYRVLLWRPQNTSLISKYGYTKLSFNKCVCGENWTTCIAS</sequence>
<organism evidence="5 6">
    <name type="scientific">Dendrothele bispora (strain CBS 962.96)</name>
    <dbReference type="NCBI Taxonomy" id="1314807"/>
    <lineage>
        <taxon>Eukaryota</taxon>
        <taxon>Fungi</taxon>
        <taxon>Dikarya</taxon>
        <taxon>Basidiomycota</taxon>
        <taxon>Agaricomycotina</taxon>
        <taxon>Agaricomycetes</taxon>
        <taxon>Agaricomycetidae</taxon>
        <taxon>Agaricales</taxon>
        <taxon>Agaricales incertae sedis</taxon>
        <taxon>Dendrothele</taxon>
    </lineage>
</organism>
<dbReference type="SUPFAM" id="SSF52540">
    <property type="entry name" value="P-loop containing nucleoside triphosphate hydrolases"/>
    <property type="match status" value="1"/>
</dbReference>
<reference evidence="5 6" key="1">
    <citation type="journal article" date="2019" name="Nat. Ecol. Evol.">
        <title>Megaphylogeny resolves global patterns of mushroom evolution.</title>
        <authorList>
            <person name="Varga T."/>
            <person name="Krizsan K."/>
            <person name="Foldi C."/>
            <person name="Dima B."/>
            <person name="Sanchez-Garcia M."/>
            <person name="Sanchez-Ramirez S."/>
            <person name="Szollosi G.J."/>
            <person name="Szarkandi J.G."/>
            <person name="Papp V."/>
            <person name="Albert L."/>
            <person name="Andreopoulos W."/>
            <person name="Angelini C."/>
            <person name="Antonin V."/>
            <person name="Barry K.W."/>
            <person name="Bougher N.L."/>
            <person name="Buchanan P."/>
            <person name="Buyck B."/>
            <person name="Bense V."/>
            <person name="Catcheside P."/>
            <person name="Chovatia M."/>
            <person name="Cooper J."/>
            <person name="Damon W."/>
            <person name="Desjardin D."/>
            <person name="Finy P."/>
            <person name="Geml J."/>
            <person name="Haridas S."/>
            <person name="Hughes K."/>
            <person name="Justo A."/>
            <person name="Karasinski D."/>
            <person name="Kautmanova I."/>
            <person name="Kiss B."/>
            <person name="Kocsube S."/>
            <person name="Kotiranta H."/>
            <person name="LaButti K.M."/>
            <person name="Lechner B.E."/>
            <person name="Liimatainen K."/>
            <person name="Lipzen A."/>
            <person name="Lukacs Z."/>
            <person name="Mihaltcheva S."/>
            <person name="Morgado L.N."/>
            <person name="Niskanen T."/>
            <person name="Noordeloos M.E."/>
            <person name="Ohm R.A."/>
            <person name="Ortiz-Santana B."/>
            <person name="Ovrebo C."/>
            <person name="Racz N."/>
            <person name="Riley R."/>
            <person name="Savchenko A."/>
            <person name="Shiryaev A."/>
            <person name="Soop K."/>
            <person name="Spirin V."/>
            <person name="Szebenyi C."/>
            <person name="Tomsovsky M."/>
            <person name="Tulloss R.E."/>
            <person name="Uehling J."/>
            <person name="Grigoriev I.V."/>
            <person name="Vagvolgyi C."/>
            <person name="Papp T."/>
            <person name="Martin F.M."/>
            <person name="Miettinen O."/>
            <person name="Hibbett D.S."/>
            <person name="Nagy L.G."/>
        </authorList>
    </citation>
    <scope>NUCLEOTIDE SEQUENCE [LARGE SCALE GENOMIC DNA]</scope>
    <source>
        <strain evidence="5 6">CBS 962.96</strain>
    </source>
</reference>
<feature type="repeat" description="WD" evidence="3">
    <location>
        <begin position="979"/>
        <end position="1020"/>
    </location>
</feature>
<dbReference type="AlphaFoldDB" id="A0A4S8L8B4"/>
<feature type="repeat" description="WD" evidence="3">
    <location>
        <begin position="1022"/>
        <end position="1063"/>
    </location>
</feature>
<feature type="repeat" description="WD" evidence="3">
    <location>
        <begin position="679"/>
        <end position="719"/>
    </location>
</feature>
<dbReference type="InterPro" id="IPR011047">
    <property type="entry name" value="Quinoprotein_ADH-like_sf"/>
</dbReference>
<dbReference type="PANTHER" id="PTHR22847">
    <property type="entry name" value="WD40 REPEAT PROTEIN"/>
    <property type="match status" value="1"/>
</dbReference>
<dbReference type="PROSITE" id="PS50294">
    <property type="entry name" value="WD_REPEATS_REGION"/>
    <property type="match status" value="14"/>
</dbReference>
<feature type="repeat" description="WD" evidence="3">
    <location>
        <begin position="1065"/>
        <end position="1106"/>
    </location>
</feature>
<dbReference type="OrthoDB" id="538223at2759"/>
<feature type="repeat" description="WD" evidence="3">
    <location>
        <begin position="593"/>
        <end position="634"/>
    </location>
</feature>
<feature type="non-terminal residue" evidence="5">
    <location>
        <position position="1"/>
    </location>
</feature>
<dbReference type="InterPro" id="IPR019775">
    <property type="entry name" value="WD40_repeat_CS"/>
</dbReference>
<feature type="domain" description="Nephrocystin 3-like N-terminal" evidence="4">
    <location>
        <begin position="4"/>
        <end position="172"/>
    </location>
</feature>
<dbReference type="SMART" id="SM00320">
    <property type="entry name" value="WD40"/>
    <property type="match status" value="15"/>
</dbReference>
<dbReference type="Pfam" id="PF00400">
    <property type="entry name" value="WD40"/>
    <property type="match status" value="15"/>
</dbReference>
<keyword evidence="1 3" id="KW-0853">WD repeat</keyword>
<evidence type="ECO:0000259" key="4">
    <source>
        <dbReference type="Pfam" id="PF24883"/>
    </source>
</evidence>
<dbReference type="EMBL" id="ML179572">
    <property type="protein sequence ID" value="THU84966.1"/>
    <property type="molecule type" value="Genomic_DNA"/>
</dbReference>
<keyword evidence="6" id="KW-1185">Reference proteome</keyword>
<feature type="repeat" description="WD" evidence="3">
    <location>
        <begin position="721"/>
        <end position="762"/>
    </location>
</feature>
<feature type="repeat" description="WD" evidence="3">
    <location>
        <begin position="1108"/>
        <end position="1141"/>
    </location>
</feature>
<dbReference type="InterPro" id="IPR020472">
    <property type="entry name" value="WD40_PAC1"/>
</dbReference>